<keyword evidence="1" id="KW-0472">Membrane</keyword>
<accession>A0A2M7CIU1</accession>
<reference evidence="3" key="1">
    <citation type="submission" date="2017-09" db="EMBL/GenBank/DDBJ databases">
        <title>Depth-based differentiation of microbial function through sediment-hosted aquifers and enrichment of novel symbionts in the deep terrestrial subsurface.</title>
        <authorList>
            <person name="Probst A.J."/>
            <person name="Ladd B."/>
            <person name="Jarett J.K."/>
            <person name="Geller-Mcgrath D.E."/>
            <person name="Sieber C.M.K."/>
            <person name="Emerson J.B."/>
            <person name="Anantharaman K."/>
            <person name="Thomas B.C."/>
            <person name="Malmstrom R."/>
            <person name="Stieglmeier M."/>
            <person name="Klingl A."/>
            <person name="Woyke T."/>
            <person name="Ryan C.M."/>
            <person name="Banfield J.F."/>
        </authorList>
    </citation>
    <scope>NUCLEOTIDE SEQUENCE [LARGE SCALE GENOMIC DNA]</scope>
</reference>
<name>A0A2M7CIU1_9BACT</name>
<comment type="caution">
    <text evidence="2">The sequence shown here is derived from an EMBL/GenBank/DDBJ whole genome shotgun (WGS) entry which is preliminary data.</text>
</comment>
<protein>
    <recommendedName>
        <fullName evidence="4">Polysaccharide chain length determinant N-terminal domain-containing protein</fullName>
    </recommendedName>
</protein>
<proteinExistence type="predicted"/>
<dbReference type="AlphaFoldDB" id="A0A2M7CIU1"/>
<evidence type="ECO:0008006" key="4">
    <source>
        <dbReference type="Google" id="ProtNLM"/>
    </source>
</evidence>
<sequence>MELKDYVKIIAKHKVFIIVIALLVAGLASFWQYLKPTMYSGAITMSLTNSPTPAQNDDYNNYYTINATLALIQSFEALFASPNFINEIYQDAGVNVPASNVTDMAKIFKTSRNQISSSNLVVSTKSAQKEELTRVLNSAKKLTDQKILDDKNKKYISDNFNLDISDSLVLQDKISYPSTFCISLIGGLILGILGSFVLEYFRE</sequence>
<dbReference type="Proteomes" id="UP000229966">
    <property type="component" value="Unassembled WGS sequence"/>
</dbReference>
<keyword evidence="1" id="KW-1133">Transmembrane helix</keyword>
<evidence type="ECO:0000256" key="1">
    <source>
        <dbReference type="SAM" id="Phobius"/>
    </source>
</evidence>
<dbReference type="EMBL" id="PEUM01000022">
    <property type="protein sequence ID" value="PIV25566.1"/>
    <property type="molecule type" value="Genomic_DNA"/>
</dbReference>
<feature type="transmembrane region" description="Helical" evidence="1">
    <location>
        <begin position="15"/>
        <end position="34"/>
    </location>
</feature>
<evidence type="ECO:0000313" key="3">
    <source>
        <dbReference type="Proteomes" id="UP000229966"/>
    </source>
</evidence>
<organism evidence="2 3">
    <name type="scientific">Candidatus Berkelbacteria bacterium CG03_land_8_20_14_0_80_40_36</name>
    <dbReference type="NCBI Taxonomy" id="1974509"/>
    <lineage>
        <taxon>Bacteria</taxon>
        <taxon>Candidatus Berkelbacteria</taxon>
    </lineage>
</organism>
<evidence type="ECO:0000313" key="2">
    <source>
        <dbReference type="EMBL" id="PIV25566.1"/>
    </source>
</evidence>
<gene>
    <name evidence="2" type="ORF">COS38_00800</name>
</gene>
<feature type="transmembrane region" description="Helical" evidence="1">
    <location>
        <begin position="174"/>
        <end position="198"/>
    </location>
</feature>
<keyword evidence="1" id="KW-0812">Transmembrane</keyword>